<feature type="region of interest" description="Disordered" evidence="5">
    <location>
        <begin position="546"/>
        <end position="572"/>
    </location>
</feature>
<dbReference type="GO" id="GO:0006637">
    <property type="term" value="P:acyl-CoA metabolic process"/>
    <property type="evidence" value="ECO:0007669"/>
    <property type="project" value="TreeGrafter"/>
</dbReference>
<dbReference type="GO" id="GO:0004321">
    <property type="term" value="F:fatty-acyl-CoA synthase activity"/>
    <property type="evidence" value="ECO:0007669"/>
    <property type="project" value="TreeGrafter"/>
</dbReference>
<dbReference type="InterPro" id="IPR045851">
    <property type="entry name" value="AMP-bd_C_sf"/>
</dbReference>
<feature type="domain" description="AMP-binding enzyme C-terminal" evidence="7">
    <location>
        <begin position="459"/>
        <end position="536"/>
    </location>
</feature>
<dbReference type="AlphaFoldDB" id="A0A841IR93"/>
<feature type="domain" description="AMP-dependent synthetase/ligase" evidence="6">
    <location>
        <begin position="49"/>
        <end position="408"/>
    </location>
</feature>
<feature type="compositionally biased region" description="Acidic residues" evidence="5">
    <location>
        <begin position="563"/>
        <end position="572"/>
    </location>
</feature>
<sequence length="572" mass="63856">MPKEKAAEGAAEFRAARDLLLELREDQEAARREFTWPRPAAFNWALDHFDEVARRRPDRTALWIVEENGSEARYSYRHLSERSNQVANWLHAQGVRPSDRILVMLGSQVELWEVVLAAVKLGAVVLPTAVALSEADLMDRMDRGGVRHVVCAPTETEKFVGMQGHWTRICVGYMDGWLAYPDSEHTALEFYPPRPTAPDDPLLMYFTSGTTAKPKLVTHTQHSYPVGHLSTMYWLGVQPGDVHLNVSPPGWGKHAYGSVFGPWNAEATVLVVNQLRFRVERLLDEVVRCGVDTLCMPPTVWRMLLRNDLASWEVGLREALSAGEPLAPDVLERVHEAWGIPVRDGFGQTETTMIVGNGPGQPIVPGSMGRELPGFRVEIVSPDTDDPAETGELCVDLAEAPVGVMRGYTDDGDLTRQVTRRKLYHTRDMVTRGPDGQITYVGRFDDVFKASDYRISPFEIESVLVEHEYVAEAAVVPSPDPLRGSVVKAYVSLREGVEPGEEAARAVLAHARGRLSPYKRVRRLEFAALPKSVAGKIRRVQMRRTEAARGTIPEGERHPHEYWEEDLPGLGA</sequence>
<comment type="caution">
    <text evidence="8">The sequence shown here is derived from an EMBL/GenBank/DDBJ whole genome shotgun (WGS) entry which is preliminary data.</text>
</comment>
<dbReference type="SUPFAM" id="SSF56801">
    <property type="entry name" value="Acetyl-CoA synthetase-like"/>
    <property type="match status" value="1"/>
</dbReference>
<dbReference type="Pfam" id="PF13193">
    <property type="entry name" value="AMP-binding_C"/>
    <property type="match status" value="1"/>
</dbReference>
<dbReference type="FunFam" id="3.30.300.30:FF:000028">
    <property type="entry name" value="AMP-dependent synthetase"/>
    <property type="match status" value="1"/>
</dbReference>
<evidence type="ECO:0000256" key="4">
    <source>
        <dbReference type="ARBA" id="ARBA00022840"/>
    </source>
</evidence>
<evidence type="ECO:0000256" key="1">
    <source>
        <dbReference type="ARBA" id="ARBA00006432"/>
    </source>
</evidence>
<dbReference type="InterPro" id="IPR051087">
    <property type="entry name" value="Mitochondrial_ACSM"/>
</dbReference>
<evidence type="ECO:0000313" key="8">
    <source>
        <dbReference type="EMBL" id="MBB6120744.1"/>
    </source>
</evidence>
<dbReference type="PANTHER" id="PTHR43605:SF10">
    <property type="entry name" value="ACYL-COA SYNTHETASE MEDIUM CHAIN FAMILY MEMBER 3"/>
    <property type="match status" value="1"/>
</dbReference>
<evidence type="ECO:0000256" key="2">
    <source>
        <dbReference type="ARBA" id="ARBA00022598"/>
    </source>
</evidence>
<dbReference type="RefSeq" id="WP_184292065.1">
    <property type="nucleotide sequence ID" value="NZ_JACHJO010000007.1"/>
</dbReference>
<dbReference type="EMBL" id="JACHJO010000007">
    <property type="protein sequence ID" value="MBB6120744.1"/>
    <property type="molecule type" value="Genomic_DNA"/>
</dbReference>
<reference evidence="8 9" key="1">
    <citation type="submission" date="2020-08" db="EMBL/GenBank/DDBJ databases">
        <title>Genomic Encyclopedia of Type Strains, Phase III (KMG-III): the genomes of soil and plant-associated and newly described type strains.</title>
        <authorList>
            <person name="Whitman W."/>
        </authorList>
    </citation>
    <scope>NUCLEOTIDE SEQUENCE [LARGE SCALE GENOMIC DNA]</scope>
    <source>
        <strain evidence="8 9">CECT 8712</strain>
    </source>
</reference>
<accession>A0A841IR93</accession>
<evidence type="ECO:0000256" key="3">
    <source>
        <dbReference type="ARBA" id="ARBA00022741"/>
    </source>
</evidence>
<dbReference type="GO" id="GO:0003987">
    <property type="term" value="F:acetate-CoA ligase activity"/>
    <property type="evidence" value="ECO:0007669"/>
    <property type="project" value="UniProtKB-EC"/>
</dbReference>
<dbReference type="GO" id="GO:0005524">
    <property type="term" value="F:ATP binding"/>
    <property type="evidence" value="ECO:0007669"/>
    <property type="project" value="UniProtKB-KW"/>
</dbReference>
<keyword evidence="9" id="KW-1185">Reference proteome</keyword>
<dbReference type="PANTHER" id="PTHR43605">
    <property type="entry name" value="ACYL-COENZYME A SYNTHETASE"/>
    <property type="match status" value="1"/>
</dbReference>
<dbReference type="EC" id="6.2.1.1" evidence="8"/>
<evidence type="ECO:0000259" key="6">
    <source>
        <dbReference type="Pfam" id="PF00501"/>
    </source>
</evidence>
<dbReference type="GO" id="GO:0006633">
    <property type="term" value="P:fatty acid biosynthetic process"/>
    <property type="evidence" value="ECO:0007669"/>
    <property type="project" value="TreeGrafter"/>
</dbReference>
<name>A0A841IR93_9ACTN</name>
<evidence type="ECO:0000259" key="7">
    <source>
        <dbReference type="Pfam" id="PF13193"/>
    </source>
</evidence>
<dbReference type="InterPro" id="IPR042099">
    <property type="entry name" value="ANL_N_sf"/>
</dbReference>
<dbReference type="Gene3D" id="3.40.50.12780">
    <property type="entry name" value="N-terminal domain of ligase-like"/>
    <property type="match status" value="1"/>
</dbReference>
<keyword evidence="4" id="KW-0067">ATP-binding</keyword>
<dbReference type="Pfam" id="PF00501">
    <property type="entry name" value="AMP-binding"/>
    <property type="match status" value="1"/>
</dbReference>
<dbReference type="Proteomes" id="UP000536604">
    <property type="component" value="Unassembled WGS sequence"/>
</dbReference>
<dbReference type="GO" id="GO:0015645">
    <property type="term" value="F:fatty acid ligase activity"/>
    <property type="evidence" value="ECO:0007669"/>
    <property type="project" value="TreeGrafter"/>
</dbReference>
<evidence type="ECO:0000256" key="5">
    <source>
        <dbReference type="SAM" id="MobiDB-lite"/>
    </source>
</evidence>
<dbReference type="Gene3D" id="3.30.300.30">
    <property type="match status" value="1"/>
</dbReference>
<keyword evidence="2 8" id="KW-0436">Ligase</keyword>
<proteinExistence type="inferred from homology"/>
<protein>
    <submittedName>
        <fullName evidence="8">Acetyl-CoA synthetase</fullName>
        <ecNumber evidence="8">6.2.1.1</ecNumber>
    </submittedName>
</protein>
<dbReference type="InterPro" id="IPR025110">
    <property type="entry name" value="AMP-bd_C"/>
</dbReference>
<dbReference type="InterPro" id="IPR000873">
    <property type="entry name" value="AMP-dep_synth/lig_dom"/>
</dbReference>
<comment type="similarity">
    <text evidence="1">Belongs to the ATP-dependent AMP-binding enzyme family.</text>
</comment>
<organism evidence="8 9">
    <name type="scientific">Nocardiopsis algeriensis</name>
    <dbReference type="NCBI Taxonomy" id="1478215"/>
    <lineage>
        <taxon>Bacteria</taxon>
        <taxon>Bacillati</taxon>
        <taxon>Actinomycetota</taxon>
        <taxon>Actinomycetes</taxon>
        <taxon>Streptosporangiales</taxon>
        <taxon>Nocardiopsidaceae</taxon>
        <taxon>Nocardiopsis</taxon>
    </lineage>
</organism>
<evidence type="ECO:0000313" key="9">
    <source>
        <dbReference type="Proteomes" id="UP000536604"/>
    </source>
</evidence>
<keyword evidence="3" id="KW-0547">Nucleotide-binding</keyword>
<gene>
    <name evidence="8" type="ORF">FHS13_002701</name>
</gene>